<feature type="compositionally biased region" description="Low complexity" evidence="12">
    <location>
        <begin position="195"/>
        <end position="205"/>
    </location>
</feature>
<comment type="catalytic activity">
    <reaction evidence="10 11">
        <text>shikimate + ATP = 3-phosphoshikimate + ADP + H(+)</text>
        <dbReference type="Rhea" id="RHEA:13121"/>
        <dbReference type="ChEBI" id="CHEBI:15378"/>
        <dbReference type="ChEBI" id="CHEBI:30616"/>
        <dbReference type="ChEBI" id="CHEBI:36208"/>
        <dbReference type="ChEBI" id="CHEBI:145989"/>
        <dbReference type="ChEBI" id="CHEBI:456216"/>
        <dbReference type="EC" id="2.7.1.71"/>
    </reaction>
</comment>
<dbReference type="RefSeq" id="WP_133956540.1">
    <property type="nucleotide sequence ID" value="NZ_SORI01000003.1"/>
</dbReference>
<dbReference type="GO" id="GO:0000287">
    <property type="term" value="F:magnesium ion binding"/>
    <property type="evidence" value="ECO:0007669"/>
    <property type="project" value="UniProtKB-UniRule"/>
</dbReference>
<dbReference type="InterPro" id="IPR031322">
    <property type="entry name" value="Shikimate/glucono_kinase"/>
</dbReference>
<keyword evidence="8 11" id="KW-0067">ATP-binding</keyword>
<dbReference type="GO" id="GO:0009423">
    <property type="term" value="P:chorismate biosynthetic process"/>
    <property type="evidence" value="ECO:0007669"/>
    <property type="project" value="UniProtKB-UniRule"/>
</dbReference>
<dbReference type="GO" id="GO:0005829">
    <property type="term" value="C:cytosol"/>
    <property type="evidence" value="ECO:0007669"/>
    <property type="project" value="TreeGrafter"/>
</dbReference>
<dbReference type="HAMAP" id="MF_00109">
    <property type="entry name" value="Shikimate_kinase"/>
    <property type="match status" value="1"/>
</dbReference>
<evidence type="ECO:0000256" key="12">
    <source>
        <dbReference type="SAM" id="MobiDB-lite"/>
    </source>
</evidence>
<dbReference type="Pfam" id="PF01202">
    <property type="entry name" value="SKI"/>
    <property type="match status" value="1"/>
</dbReference>
<dbReference type="SUPFAM" id="SSF52540">
    <property type="entry name" value="P-loop containing nucleoside triphosphate hydrolases"/>
    <property type="match status" value="1"/>
</dbReference>
<comment type="pathway">
    <text evidence="1 11">Metabolic intermediate biosynthesis; chorismate biosynthesis; chorismate from D-erythrose 4-phosphate and phosphoenolpyruvate: step 5/7.</text>
</comment>
<comment type="similarity">
    <text evidence="2 11">Belongs to the shikimate kinase family.</text>
</comment>
<feature type="region of interest" description="Disordered" evidence="12">
    <location>
        <begin position="187"/>
        <end position="223"/>
    </location>
</feature>
<dbReference type="InterPro" id="IPR023000">
    <property type="entry name" value="Shikimate_kinase_CS"/>
</dbReference>
<keyword evidence="11" id="KW-0479">Metal-binding</keyword>
<dbReference type="PROSITE" id="PS01128">
    <property type="entry name" value="SHIKIMATE_KINASE"/>
    <property type="match status" value="1"/>
</dbReference>
<organism evidence="13 14">
    <name type="scientific">Aminivibrio pyruvatiphilus</name>
    <dbReference type="NCBI Taxonomy" id="1005740"/>
    <lineage>
        <taxon>Bacteria</taxon>
        <taxon>Thermotogati</taxon>
        <taxon>Synergistota</taxon>
        <taxon>Synergistia</taxon>
        <taxon>Synergistales</taxon>
        <taxon>Aminobacteriaceae</taxon>
        <taxon>Aminivibrio</taxon>
    </lineage>
</organism>
<evidence type="ECO:0000256" key="3">
    <source>
        <dbReference type="ARBA" id="ARBA00012154"/>
    </source>
</evidence>
<comment type="caution">
    <text evidence="13">The sequence shown here is derived from an EMBL/GenBank/DDBJ whole genome shotgun (WGS) entry which is preliminary data.</text>
</comment>
<dbReference type="PRINTS" id="PR01100">
    <property type="entry name" value="SHIKIMTKNASE"/>
</dbReference>
<accession>A0A4R8MB76</accession>
<dbReference type="CDD" id="cd00464">
    <property type="entry name" value="SK"/>
    <property type="match status" value="1"/>
</dbReference>
<comment type="subunit">
    <text evidence="11">Monomer.</text>
</comment>
<feature type="binding site" evidence="11">
    <location>
        <position position="142"/>
    </location>
    <ligand>
        <name>substrate</name>
    </ligand>
</feature>
<keyword evidence="7 11" id="KW-0418">Kinase</keyword>
<dbReference type="InterPro" id="IPR027417">
    <property type="entry name" value="P-loop_NTPase"/>
</dbReference>
<dbReference type="PANTHER" id="PTHR21087">
    <property type="entry name" value="SHIKIMATE KINASE"/>
    <property type="match status" value="1"/>
</dbReference>
<comment type="cofactor">
    <cofactor evidence="11">
        <name>Mg(2+)</name>
        <dbReference type="ChEBI" id="CHEBI:18420"/>
    </cofactor>
    <text evidence="11">Binds 1 Mg(2+) ion per subunit.</text>
</comment>
<dbReference type="EC" id="2.7.1.71" evidence="3 11"/>
<dbReference type="Proteomes" id="UP000295066">
    <property type="component" value="Unassembled WGS sequence"/>
</dbReference>
<dbReference type="Gene3D" id="3.40.50.300">
    <property type="entry name" value="P-loop containing nucleotide triphosphate hydrolases"/>
    <property type="match status" value="1"/>
</dbReference>
<evidence type="ECO:0000256" key="2">
    <source>
        <dbReference type="ARBA" id="ARBA00006997"/>
    </source>
</evidence>
<reference evidence="13 14" key="1">
    <citation type="submission" date="2019-03" db="EMBL/GenBank/DDBJ databases">
        <title>Genomic Encyclopedia of Type Strains, Phase IV (KMG-IV): sequencing the most valuable type-strain genomes for metagenomic binning, comparative biology and taxonomic classification.</title>
        <authorList>
            <person name="Goeker M."/>
        </authorList>
    </citation>
    <scope>NUCLEOTIDE SEQUENCE [LARGE SCALE GENOMIC DNA]</scope>
    <source>
        <strain evidence="13 14">DSM 25964</strain>
    </source>
</reference>
<evidence type="ECO:0000256" key="7">
    <source>
        <dbReference type="ARBA" id="ARBA00022777"/>
    </source>
</evidence>
<evidence type="ECO:0000256" key="9">
    <source>
        <dbReference type="ARBA" id="ARBA00023141"/>
    </source>
</evidence>
<dbReference type="AlphaFoldDB" id="A0A4R8MB76"/>
<dbReference type="PANTHER" id="PTHR21087:SF16">
    <property type="entry name" value="SHIKIMATE KINASE 1, CHLOROPLASTIC"/>
    <property type="match status" value="1"/>
</dbReference>
<gene>
    <name evidence="11" type="primary">aroK</name>
    <name evidence="13" type="ORF">C8D99_103130</name>
</gene>
<evidence type="ECO:0000256" key="11">
    <source>
        <dbReference type="HAMAP-Rule" id="MF_00109"/>
    </source>
</evidence>
<keyword evidence="6 11" id="KW-0547">Nucleotide-binding</keyword>
<dbReference type="UniPathway" id="UPA00053">
    <property type="reaction ID" value="UER00088"/>
</dbReference>
<keyword evidence="11" id="KW-0460">Magnesium</keyword>
<dbReference type="GO" id="GO:0008652">
    <property type="term" value="P:amino acid biosynthetic process"/>
    <property type="evidence" value="ECO:0007669"/>
    <property type="project" value="UniProtKB-KW"/>
</dbReference>
<evidence type="ECO:0000256" key="6">
    <source>
        <dbReference type="ARBA" id="ARBA00022741"/>
    </source>
</evidence>
<feature type="binding site" evidence="11">
    <location>
        <position position="88"/>
    </location>
    <ligand>
        <name>substrate</name>
    </ligand>
</feature>
<evidence type="ECO:0000256" key="10">
    <source>
        <dbReference type="ARBA" id="ARBA00048567"/>
    </source>
</evidence>
<dbReference type="GO" id="GO:0005524">
    <property type="term" value="F:ATP binding"/>
    <property type="evidence" value="ECO:0007669"/>
    <property type="project" value="UniProtKB-UniRule"/>
</dbReference>
<keyword evidence="9 11" id="KW-0057">Aromatic amino acid biosynthesis</keyword>
<dbReference type="OrthoDB" id="9792692at2"/>
<evidence type="ECO:0000313" key="13">
    <source>
        <dbReference type="EMBL" id="TDY62910.1"/>
    </source>
</evidence>
<feature type="binding site" evidence="11">
    <location>
        <position position="42"/>
    </location>
    <ligand>
        <name>substrate</name>
    </ligand>
</feature>
<evidence type="ECO:0000256" key="5">
    <source>
        <dbReference type="ARBA" id="ARBA00022679"/>
    </source>
</evidence>
<keyword evidence="14" id="KW-1185">Reference proteome</keyword>
<evidence type="ECO:0000256" key="1">
    <source>
        <dbReference type="ARBA" id="ARBA00004842"/>
    </source>
</evidence>
<feature type="binding site" evidence="11">
    <location>
        <begin position="20"/>
        <end position="25"/>
    </location>
    <ligand>
        <name>ATP</name>
        <dbReference type="ChEBI" id="CHEBI:30616"/>
    </ligand>
</feature>
<keyword evidence="5 11" id="KW-0808">Transferase</keyword>
<keyword evidence="11" id="KW-0963">Cytoplasm</keyword>
<protein>
    <recommendedName>
        <fullName evidence="3 11">Shikimate kinase</fullName>
        <shortName evidence="11">SK</shortName>
        <ecNumber evidence="3 11">2.7.1.71</ecNumber>
    </recommendedName>
</protein>
<dbReference type="InterPro" id="IPR000623">
    <property type="entry name" value="Shikimate_kinase/TSH1"/>
</dbReference>
<dbReference type="EMBL" id="SORI01000003">
    <property type="protein sequence ID" value="TDY62910.1"/>
    <property type="molecule type" value="Genomic_DNA"/>
</dbReference>
<comment type="function">
    <text evidence="11">Catalyzes the specific phosphorylation of the 3-hydroxyl group of shikimic acid using ATP as a cosubstrate.</text>
</comment>
<evidence type="ECO:0000256" key="8">
    <source>
        <dbReference type="ARBA" id="ARBA00022840"/>
    </source>
</evidence>
<comment type="caution">
    <text evidence="11">Lacks conserved residue(s) required for the propagation of feature annotation.</text>
</comment>
<name>A0A4R8MB76_9BACT</name>
<evidence type="ECO:0000313" key="14">
    <source>
        <dbReference type="Proteomes" id="UP000295066"/>
    </source>
</evidence>
<feature type="binding site" evidence="11">
    <location>
        <position position="66"/>
    </location>
    <ligand>
        <name>substrate</name>
    </ligand>
</feature>
<feature type="binding site" evidence="11">
    <location>
        <position position="127"/>
    </location>
    <ligand>
        <name>ATP</name>
        <dbReference type="ChEBI" id="CHEBI:30616"/>
    </ligand>
</feature>
<dbReference type="GO" id="GO:0009073">
    <property type="term" value="P:aromatic amino acid family biosynthetic process"/>
    <property type="evidence" value="ECO:0007669"/>
    <property type="project" value="UniProtKB-KW"/>
</dbReference>
<evidence type="ECO:0000256" key="4">
    <source>
        <dbReference type="ARBA" id="ARBA00022605"/>
    </source>
</evidence>
<feature type="binding site" evidence="11">
    <location>
        <position position="24"/>
    </location>
    <ligand>
        <name>Mg(2+)</name>
        <dbReference type="ChEBI" id="CHEBI:18420"/>
    </ligand>
</feature>
<proteinExistence type="inferred from homology"/>
<keyword evidence="4 11" id="KW-0028">Amino-acid biosynthesis</keyword>
<dbReference type="GO" id="GO:0004765">
    <property type="term" value="F:shikimate kinase activity"/>
    <property type="evidence" value="ECO:0007669"/>
    <property type="project" value="UniProtKB-UniRule"/>
</dbReference>
<comment type="subcellular location">
    <subcellularLocation>
        <location evidence="11">Cytoplasm</location>
    </subcellularLocation>
</comment>
<sequence length="223" mass="24318">MSACLHDTRRDNIFIGGFMCSGKTSVGSELARRLGWTFTDTDRAIEERAGMTVPEIFSILGEPAFRRYEFAAVAGALEGSRQVVSLGGGALVNEELRGMVLSRAKLVILDVRPETVLSRAEKQKGARPLLDGGNVRALMIRRRPAYAHCHIRVATDEFPVSSVTDKILEDLYGTAAVLWSVESPFPGITGRDRSPAAAGRPSSPSWYREPSVPAHPQGTLPRR</sequence>